<evidence type="ECO:0000313" key="3">
    <source>
        <dbReference type="Proteomes" id="UP001501752"/>
    </source>
</evidence>
<feature type="compositionally biased region" description="Low complexity" evidence="1">
    <location>
        <begin position="585"/>
        <end position="624"/>
    </location>
</feature>
<dbReference type="EMBL" id="BAABIS010000001">
    <property type="protein sequence ID" value="GAA4842384.1"/>
    <property type="molecule type" value="Genomic_DNA"/>
</dbReference>
<organism evidence="2 3">
    <name type="scientific">Kitasatospora terrestris</name>
    <dbReference type="NCBI Taxonomy" id="258051"/>
    <lineage>
        <taxon>Bacteria</taxon>
        <taxon>Bacillati</taxon>
        <taxon>Actinomycetota</taxon>
        <taxon>Actinomycetes</taxon>
        <taxon>Kitasatosporales</taxon>
        <taxon>Streptomycetaceae</taxon>
        <taxon>Kitasatospora</taxon>
    </lineage>
</organism>
<feature type="compositionally biased region" description="Low complexity" evidence="1">
    <location>
        <begin position="704"/>
        <end position="719"/>
    </location>
</feature>
<feature type="compositionally biased region" description="Low complexity" evidence="1">
    <location>
        <begin position="516"/>
        <end position="536"/>
    </location>
</feature>
<feature type="compositionally biased region" description="Low complexity" evidence="1">
    <location>
        <begin position="452"/>
        <end position="499"/>
    </location>
</feature>
<name>A0ABP9DER4_9ACTN</name>
<reference evidence="3" key="1">
    <citation type="journal article" date="2019" name="Int. J. Syst. Evol. Microbiol.">
        <title>The Global Catalogue of Microorganisms (GCM) 10K type strain sequencing project: providing services to taxonomists for standard genome sequencing and annotation.</title>
        <authorList>
            <consortium name="The Broad Institute Genomics Platform"/>
            <consortium name="The Broad Institute Genome Sequencing Center for Infectious Disease"/>
            <person name="Wu L."/>
            <person name="Ma J."/>
        </authorList>
    </citation>
    <scope>NUCLEOTIDE SEQUENCE [LARGE SCALE GENOMIC DNA]</scope>
    <source>
        <strain evidence="3">JCM 13006</strain>
    </source>
</reference>
<feature type="compositionally biased region" description="Pro residues" evidence="1">
    <location>
        <begin position="666"/>
        <end position="680"/>
    </location>
</feature>
<comment type="caution">
    <text evidence="2">The sequence shown here is derived from an EMBL/GenBank/DDBJ whole genome shotgun (WGS) entry which is preliminary data.</text>
</comment>
<feature type="region of interest" description="Disordered" evidence="1">
    <location>
        <begin position="439"/>
        <end position="767"/>
    </location>
</feature>
<evidence type="ECO:0000256" key="1">
    <source>
        <dbReference type="SAM" id="MobiDB-lite"/>
    </source>
</evidence>
<dbReference type="RefSeq" id="WP_345696233.1">
    <property type="nucleotide sequence ID" value="NZ_BAABIS010000001.1"/>
</dbReference>
<feature type="compositionally biased region" description="Low complexity" evidence="1">
    <location>
        <begin position="681"/>
        <end position="696"/>
    </location>
</feature>
<gene>
    <name evidence="2" type="ORF">GCM10023235_17900</name>
</gene>
<accession>A0ABP9DER4</accession>
<feature type="compositionally biased region" description="Pro residues" evidence="1">
    <location>
        <begin position="410"/>
        <end position="424"/>
    </location>
</feature>
<feature type="region of interest" description="Disordered" evidence="1">
    <location>
        <begin position="354"/>
        <end position="427"/>
    </location>
</feature>
<evidence type="ECO:0000313" key="2">
    <source>
        <dbReference type="EMBL" id="GAA4842384.1"/>
    </source>
</evidence>
<feature type="compositionally biased region" description="Pro residues" evidence="1">
    <location>
        <begin position="755"/>
        <end position="767"/>
    </location>
</feature>
<proteinExistence type="predicted"/>
<dbReference type="Proteomes" id="UP001501752">
    <property type="component" value="Unassembled WGS sequence"/>
</dbReference>
<sequence length="767" mass="75511">MTQDGFAAAERIAATLDAVGAALVGERATHYSAATLAGFRRTAHRSADALFGLRISPGGPGLLTVHGLGQVVETGSRRGRQAGAGAEAVAALRGKLGAGPVLGAGDGASAAAFQLPVAPEPADAKLRPAFAPALAALASPRATAAPDELSTGSGVEARLVVPSVFHPLSVRGAGTALAAHLTEVAEELFAGARPARRDWALLAAALADEFAAADVQYAGLSALTVDGQRSRASLVVSLARHPLPVQELAVALSTERPHAEVWTVLLPAGPAALLVEARTAPVPATLTADGQRGWVVSSVVEAFLPLPDGSTVLTVQLSTPQAEHWELYTEAFAELLQSVQLGWDGVVTAPPAAVPAAAPATPTPPPSAPAAPVTPPPAAPTPVPVTAEPAVPQTAPAPVPVTAEPVAPQAAPPAAPVDAAPPAPRLASTDATLPAQAAAPLEEQDPARRGTPVAIPPADFDPFAPQPPAAATAAGTPAAAPADPFGALPPQAPAPAAEQDPARRGTPVAIPPPDFDPFAPQAPAATTAAPAAPAEQDPARRGTPVAIPPPDFDPFAPQPPAAAAPADEQPRSKGTPVNIPPPDFDPFAPQAPSTAAAAPAAGKGTPVAIPPADFDPFAASASPSTPAPAAAPAPVAAAPAPAAVADPFGTVVGPADPFGTVTTPQPAAPAPVAPPMPTTPPTVGTPAAGPGKGTPVNIPPPDFDPFAPQAPAAEAPAGDEAPKTRGTPVNIPPPDFDPFANLSAPPAAPAAPAQPAAPEPPANSPFG</sequence>
<feature type="compositionally biased region" description="Low complexity" evidence="1">
    <location>
        <begin position="632"/>
        <end position="648"/>
    </location>
</feature>
<feature type="compositionally biased region" description="Low complexity" evidence="1">
    <location>
        <begin position="384"/>
        <end position="409"/>
    </location>
</feature>
<keyword evidence="3" id="KW-1185">Reference proteome</keyword>
<feature type="compositionally biased region" description="Pro residues" evidence="1">
    <location>
        <begin position="361"/>
        <end position="383"/>
    </location>
</feature>
<feature type="compositionally biased region" description="Pro residues" evidence="1">
    <location>
        <begin position="546"/>
        <end position="562"/>
    </location>
</feature>
<protein>
    <submittedName>
        <fullName evidence="2">Uncharacterized protein</fullName>
    </submittedName>
</protein>